<protein>
    <submittedName>
        <fullName evidence="6">Putative membrane protein</fullName>
    </submittedName>
</protein>
<dbReference type="Pfam" id="PF13564">
    <property type="entry name" value="DoxX_2"/>
    <property type="match status" value="1"/>
</dbReference>
<dbReference type="RefSeq" id="WP_110036220.1">
    <property type="nucleotide sequence ID" value="NZ_QGTL01000002.1"/>
</dbReference>
<dbReference type="Proteomes" id="UP000246410">
    <property type="component" value="Unassembled WGS sequence"/>
</dbReference>
<gene>
    <name evidence="6" type="ORF">DFR69_10272</name>
</gene>
<sequence length="145" mass="15186">MAPFIVLIVVTAATRLIGWLTDLTWPDSWPHALTVGLAAMFALTATAHFQQPRRAALIAMVPPSFPSAPAMVTLTGILEIAGALGLLIPATTELAAACLFALLLAMFPANIRAARENLGIKTMPLPARTALQMIFLAACAVVVVG</sequence>
<dbReference type="InterPro" id="IPR032808">
    <property type="entry name" value="DoxX"/>
</dbReference>
<proteinExistence type="predicted"/>
<evidence type="ECO:0000256" key="4">
    <source>
        <dbReference type="ARBA" id="ARBA00023136"/>
    </source>
</evidence>
<keyword evidence="7" id="KW-1185">Reference proteome</keyword>
<evidence type="ECO:0000256" key="5">
    <source>
        <dbReference type="SAM" id="Phobius"/>
    </source>
</evidence>
<accession>A0A317NXV9</accession>
<evidence type="ECO:0000256" key="1">
    <source>
        <dbReference type="ARBA" id="ARBA00004141"/>
    </source>
</evidence>
<feature type="transmembrane region" description="Helical" evidence="5">
    <location>
        <begin position="28"/>
        <end position="49"/>
    </location>
</feature>
<comment type="subcellular location">
    <subcellularLocation>
        <location evidence="1">Membrane</location>
        <topology evidence="1">Multi-pass membrane protein</topology>
    </subcellularLocation>
</comment>
<evidence type="ECO:0000313" key="7">
    <source>
        <dbReference type="Proteomes" id="UP000246410"/>
    </source>
</evidence>
<dbReference type="PANTHER" id="PTHR36974">
    <property type="entry name" value="MEMBRANE PROTEIN-RELATED"/>
    <property type="match status" value="1"/>
</dbReference>
<dbReference type="EMBL" id="QGTL01000002">
    <property type="protein sequence ID" value="PWV79014.1"/>
    <property type="molecule type" value="Genomic_DNA"/>
</dbReference>
<dbReference type="AlphaFoldDB" id="A0A317NXV9"/>
<keyword evidence="3 5" id="KW-1133">Transmembrane helix</keyword>
<keyword evidence="4 5" id="KW-0472">Membrane</keyword>
<name>A0A317NXV9_9NOCA</name>
<reference evidence="6 7" key="1">
    <citation type="submission" date="2018-05" db="EMBL/GenBank/DDBJ databases">
        <title>Genomic Encyclopedia of Type Strains, Phase IV (KMG-IV): sequencing the most valuable type-strain genomes for metagenomic binning, comparative biology and taxonomic classification.</title>
        <authorList>
            <person name="Goeker M."/>
        </authorList>
    </citation>
    <scope>NUCLEOTIDE SEQUENCE [LARGE SCALE GENOMIC DNA]</scope>
    <source>
        <strain evidence="6 7">DSM 44717</strain>
    </source>
</reference>
<evidence type="ECO:0000256" key="2">
    <source>
        <dbReference type="ARBA" id="ARBA00022692"/>
    </source>
</evidence>
<organism evidence="6 7">
    <name type="scientific">Nocardia neocaledoniensis</name>
    <dbReference type="NCBI Taxonomy" id="236511"/>
    <lineage>
        <taxon>Bacteria</taxon>
        <taxon>Bacillati</taxon>
        <taxon>Actinomycetota</taxon>
        <taxon>Actinomycetes</taxon>
        <taxon>Mycobacteriales</taxon>
        <taxon>Nocardiaceae</taxon>
        <taxon>Nocardia</taxon>
    </lineage>
</organism>
<dbReference type="PANTHER" id="PTHR36974:SF1">
    <property type="entry name" value="DOXX FAMILY MEMBRANE PROTEIN"/>
    <property type="match status" value="1"/>
</dbReference>
<dbReference type="GO" id="GO:0016020">
    <property type="term" value="C:membrane"/>
    <property type="evidence" value="ECO:0007669"/>
    <property type="project" value="UniProtKB-SubCell"/>
</dbReference>
<evidence type="ECO:0000313" key="6">
    <source>
        <dbReference type="EMBL" id="PWV79014.1"/>
    </source>
</evidence>
<keyword evidence="2 5" id="KW-0812">Transmembrane</keyword>
<comment type="caution">
    <text evidence="6">The sequence shown here is derived from an EMBL/GenBank/DDBJ whole genome shotgun (WGS) entry which is preliminary data.</text>
</comment>
<feature type="transmembrane region" description="Helical" evidence="5">
    <location>
        <begin position="125"/>
        <end position="144"/>
    </location>
</feature>
<evidence type="ECO:0000256" key="3">
    <source>
        <dbReference type="ARBA" id="ARBA00022989"/>
    </source>
</evidence>